<evidence type="ECO:0000256" key="2">
    <source>
        <dbReference type="ARBA" id="ARBA00023002"/>
    </source>
</evidence>
<protein>
    <submittedName>
        <fullName evidence="6">Unannotated protein</fullName>
    </submittedName>
</protein>
<dbReference type="PRINTS" id="PR00077">
    <property type="entry name" value="GPDHDRGNASE"/>
</dbReference>
<evidence type="ECO:0000256" key="1">
    <source>
        <dbReference type="ARBA" id="ARBA00011009"/>
    </source>
</evidence>
<evidence type="ECO:0000259" key="4">
    <source>
        <dbReference type="Pfam" id="PF01210"/>
    </source>
</evidence>
<dbReference type="AlphaFoldDB" id="A0A6J6D7F0"/>
<dbReference type="PIRSF" id="PIRSF000114">
    <property type="entry name" value="Glycerol-3-P_dh"/>
    <property type="match status" value="1"/>
</dbReference>
<dbReference type="PROSITE" id="PS00957">
    <property type="entry name" value="NAD_G3PDH"/>
    <property type="match status" value="1"/>
</dbReference>
<proteinExistence type="inferred from homology"/>
<dbReference type="InterPro" id="IPR013328">
    <property type="entry name" value="6PGD_dom2"/>
</dbReference>
<organism evidence="6">
    <name type="scientific">freshwater metagenome</name>
    <dbReference type="NCBI Taxonomy" id="449393"/>
    <lineage>
        <taxon>unclassified sequences</taxon>
        <taxon>metagenomes</taxon>
        <taxon>ecological metagenomes</taxon>
    </lineage>
</organism>
<dbReference type="GO" id="GO:0005829">
    <property type="term" value="C:cytosol"/>
    <property type="evidence" value="ECO:0007669"/>
    <property type="project" value="TreeGrafter"/>
</dbReference>
<dbReference type="Gene3D" id="3.40.50.720">
    <property type="entry name" value="NAD(P)-binding Rossmann-like Domain"/>
    <property type="match status" value="1"/>
</dbReference>
<dbReference type="EMBL" id="CAEZTJ010000004">
    <property type="protein sequence ID" value="CAB4559777.1"/>
    <property type="molecule type" value="Genomic_DNA"/>
</dbReference>
<dbReference type="FunFam" id="3.40.50.720:FF:000019">
    <property type="entry name" value="Glycerol-3-phosphate dehydrogenase [NAD(P)+]"/>
    <property type="match status" value="1"/>
</dbReference>
<evidence type="ECO:0000259" key="5">
    <source>
        <dbReference type="Pfam" id="PF07479"/>
    </source>
</evidence>
<dbReference type="InterPro" id="IPR011128">
    <property type="entry name" value="G3P_DH_NAD-dep_N"/>
</dbReference>
<dbReference type="GO" id="GO:0047952">
    <property type="term" value="F:glycerol-3-phosphate dehydrogenase [NAD(P)+] activity"/>
    <property type="evidence" value="ECO:0007669"/>
    <property type="project" value="TreeGrafter"/>
</dbReference>
<dbReference type="SUPFAM" id="SSF51735">
    <property type="entry name" value="NAD(P)-binding Rossmann-fold domains"/>
    <property type="match status" value="1"/>
</dbReference>
<name>A0A6J6D7F0_9ZZZZ</name>
<accession>A0A6J6D7F0</accession>
<comment type="similarity">
    <text evidence="1">Belongs to the NAD-dependent glycerol-3-phosphate dehydrogenase family.</text>
</comment>
<dbReference type="FunFam" id="1.10.1040.10:FF:000001">
    <property type="entry name" value="Glycerol-3-phosphate dehydrogenase [NAD(P)+]"/>
    <property type="match status" value="1"/>
</dbReference>
<feature type="domain" description="Glycerol-3-phosphate dehydrogenase NAD-dependent N-terminal" evidence="4">
    <location>
        <begin position="2"/>
        <end position="159"/>
    </location>
</feature>
<dbReference type="Gene3D" id="1.10.1040.10">
    <property type="entry name" value="N-(1-d-carboxylethyl)-l-norvaline Dehydrogenase, domain 2"/>
    <property type="match status" value="1"/>
</dbReference>
<dbReference type="GO" id="GO:0005975">
    <property type="term" value="P:carbohydrate metabolic process"/>
    <property type="evidence" value="ECO:0007669"/>
    <property type="project" value="InterPro"/>
</dbReference>
<sequence>MKISILGAGAWGSTLALVASDAGHEVLIWGRNAAVVDEINDHHRNSGFLGEVSLPTQLRATTDIEEAFEGADLITLAIPAQSLRANLETWQQRYPRSIPTVSTLKGIEVSTHLRMSEVLRQVIDIDESQVGFITGPNLAGELALRQPAGAVSASTSRETAKLIAMAFKTPYFRVYTSSDLLGCELAAALKNVIALAVGIVVGMGFGENTQAMIITRGLNEVTRLGVALGADPLTFAGLAGMGDLVATCQSSLSRNRSFGEAIGKTGDLHIVRETLGKTVEGVASSSAVVEMAHMVGVEIPIIEAVAEVVSGRMSPAEALARLSEIDTGDEIDLKGIE</sequence>
<dbReference type="InterPro" id="IPR006109">
    <property type="entry name" value="G3P_DH_NAD-dep_C"/>
</dbReference>
<dbReference type="InterPro" id="IPR008927">
    <property type="entry name" value="6-PGluconate_DH-like_C_sf"/>
</dbReference>
<dbReference type="NCBIfam" id="NF000942">
    <property type="entry name" value="PRK00094.1-4"/>
    <property type="match status" value="1"/>
</dbReference>
<dbReference type="GO" id="GO:0046168">
    <property type="term" value="P:glycerol-3-phosphate catabolic process"/>
    <property type="evidence" value="ECO:0007669"/>
    <property type="project" value="InterPro"/>
</dbReference>
<dbReference type="GO" id="GO:0051287">
    <property type="term" value="F:NAD binding"/>
    <property type="evidence" value="ECO:0007669"/>
    <property type="project" value="InterPro"/>
</dbReference>
<dbReference type="Pfam" id="PF01210">
    <property type="entry name" value="NAD_Gly3P_dh_N"/>
    <property type="match status" value="1"/>
</dbReference>
<dbReference type="InterPro" id="IPR036291">
    <property type="entry name" value="NAD(P)-bd_dom_sf"/>
</dbReference>
<evidence type="ECO:0000313" key="6">
    <source>
        <dbReference type="EMBL" id="CAB4559777.1"/>
    </source>
</evidence>
<keyword evidence="2" id="KW-0560">Oxidoreductase</keyword>
<dbReference type="NCBIfam" id="NF000940">
    <property type="entry name" value="PRK00094.1-2"/>
    <property type="match status" value="1"/>
</dbReference>
<dbReference type="InterPro" id="IPR006168">
    <property type="entry name" value="G3P_DH_NAD-dep"/>
</dbReference>
<reference evidence="6" key="1">
    <citation type="submission" date="2020-05" db="EMBL/GenBank/DDBJ databases">
        <authorList>
            <person name="Chiriac C."/>
            <person name="Salcher M."/>
            <person name="Ghai R."/>
            <person name="Kavagutti S V."/>
        </authorList>
    </citation>
    <scope>NUCLEOTIDE SEQUENCE</scope>
</reference>
<evidence type="ECO:0000256" key="3">
    <source>
        <dbReference type="ARBA" id="ARBA00023027"/>
    </source>
</evidence>
<dbReference type="PANTHER" id="PTHR11728:SF1">
    <property type="entry name" value="GLYCEROL-3-PHOSPHATE DEHYDROGENASE [NAD(+)] 2, CHLOROPLASTIC"/>
    <property type="match status" value="1"/>
</dbReference>
<dbReference type="PANTHER" id="PTHR11728">
    <property type="entry name" value="GLYCEROL-3-PHOSPHATE DEHYDROGENASE"/>
    <property type="match status" value="1"/>
</dbReference>
<keyword evidence="3" id="KW-0520">NAD</keyword>
<gene>
    <name evidence="6" type="ORF">UFOPK1650_00084</name>
</gene>
<dbReference type="Pfam" id="PF07479">
    <property type="entry name" value="NAD_Gly3P_dh_C"/>
    <property type="match status" value="1"/>
</dbReference>
<dbReference type="HAMAP" id="MF_00394">
    <property type="entry name" value="NAD_Glyc3P_dehydrog"/>
    <property type="match status" value="1"/>
</dbReference>
<dbReference type="SUPFAM" id="SSF48179">
    <property type="entry name" value="6-phosphogluconate dehydrogenase C-terminal domain-like"/>
    <property type="match status" value="1"/>
</dbReference>
<feature type="domain" description="Glycerol-3-phosphate dehydrogenase NAD-dependent C-terminal" evidence="5">
    <location>
        <begin position="179"/>
        <end position="319"/>
    </location>
</feature>